<dbReference type="PANTHER" id="PTHR22912">
    <property type="entry name" value="DISULFIDE OXIDOREDUCTASE"/>
    <property type="match status" value="1"/>
</dbReference>
<dbReference type="InterPro" id="IPR036188">
    <property type="entry name" value="FAD/NAD-bd_sf"/>
</dbReference>
<name>A0AAF0BX30_9ACTN</name>
<evidence type="ECO:0000256" key="5">
    <source>
        <dbReference type="ARBA" id="ARBA00022490"/>
    </source>
</evidence>
<gene>
    <name evidence="19" type="primary">lpdA</name>
    <name evidence="19" type="ORF">PO878_07365</name>
</gene>
<feature type="domain" description="Pyridine nucleotide-disulphide oxidoreductase dimerisation" evidence="17">
    <location>
        <begin position="346"/>
        <end position="457"/>
    </location>
</feature>
<feature type="binding site" evidence="14">
    <location>
        <position position="270"/>
    </location>
    <ligand>
        <name>NAD(+)</name>
        <dbReference type="ChEBI" id="CHEBI:57540"/>
    </ligand>
</feature>
<keyword evidence="10" id="KW-1015">Disulfide bond</keyword>
<evidence type="ECO:0000256" key="10">
    <source>
        <dbReference type="ARBA" id="ARBA00023157"/>
    </source>
</evidence>
<dbReference type="Gene3D" id="3.50.50.60">
    <property type="entry name" value="FAD/NAD(P)-binding domain"/>
    <property type="match status" value="2"/>
</dbReference>
<evidence type="ECO:0000256" key="1">
    <source>
        <dbReference type="ARBA" id="ARBA00004496"/>
    </source>
</evidence>
<evidence type="ECO:0000256" key="12">
    <source>
        <dbReference type="ARBA" id="ARBA00049187"/>
    </source>
</evidence>
<evidence type="ECO:0000256" key="8">
    <source>
        <dbReference type="ARBA" id="ARBA00023002"/>
    </source>
</evidence>
<keyword evidence="5" id="KW-0963">Cytoplasm</keyword>
<feature type="binding site" evidence="14">
    <location>
        <position position="54"/>
    </location>
    <ligand>
        <name>FAD</name>
        <dbReference type="ChEBI" id="CHEBI:57692"/>
    </ligand>
</feature>
<dbReference type="PRINTS" id="PR00411">
    <property type="entry name" value="PNDRDTASEI"/>
</dbReference>
<dbReference type="EMBL" id="CP116942">
    <property type="protein sequence ID" value="WCO68545.1"/>
    <property type="molecule type" value="Genomic_DNA"/>
</dbReference>
<reference evidence="19" key="1">
    <citation type="submission" date="2023-01" db="EMBL/GenBank/DDBJ databases">
        <title>The diversity of Class Acidimicrobiia in South China Sea sediment environments and the proposal of Iamia marina sp. nov., a novel species of the genus Iamia.</title>
        <authorList>
            <person name="He Y."/>
            <person name="Tian X."/>
        </authorList>
    </citation>
    <scope>NUCLEOTIDE SEQUENCE</scope>
    <source>
        <strain evidence="19">DSM 19957</strain>
    </source>
</reference>
<evidence type="ECO:0000259" key="17">
    <source>
        <dbReference type="Pfam" id="PF02852"/>
    </source>
</evidence>
<dbReference type="PROSITE" id="PS00076">
    <property type="entry name" value="PYRIDINE_REDOX_1"/>
    <property type="match status" value="1"/>
</dbReference>
<dbReference type="GO" id="GO:0004148">
    <property type="term" value="F:dihydrolipoyl dehydrogenase (NADH) activity"/>
    <property type="evidence" value="ECO:0007669"/>
    <property type="project" value="UniProtKB-EC"/>
</dbReference>
<accession>A0AAF0BX30</accession>
<feature type="binding site" evidence="14">
    <location>
        <begin position="183"/>
        <end position="190"/>
    </location>
    <ligand>
        <name>NAD(+)</name>
        <dbReference type="ChEBI" id="CHEBI:57540"/>
    </ligand>
</feature>
<evidence type="ECO:0000256" key="11">
    <source>
        <dbReference type="ARBA" id="ARBA00023284"/>
    </source>
</evidence>
<dbReference type="SUPFAM" id="SSF51905">
    <property type="entry name" value="FAD/NAD(P)-binding domain"/>
    <property type="match status" value="1"/>
</dbReference>
<dbReference type="FunFam" id="3.30.390.30:FF:000001">
    <property type="entry name" value="Dihydrolipoyl dehydrogenase"/>
    <property type="match status" value="1"/>
</dbReference>
<dbReference type="Pfam" id="PF07992">
    <property type="entry name" value="Pyr_redox_2"/>
    <property type="match status" value="1"/>
</dbReference>
<keyword evidence="6 16" id="KW-0285">Flavoprotein</keyword>
<feature type="domain" description="FAD/NAD(P)-binding" evidence="18">
    <location>
        <begin position="9"/>
        <end position="325"/>
    </location>
</feature>
<dbReference type="GO" id="GO:0006103">
    <property type="term" value="P:2-oxoglutarate metabolic process"/>
    <property type="evidence" value="ECO:0007669"/>
    <property type="project" value="TreeGrafter"/>
</dbReference>
<dbReference type="PRINTS" id="PR00368">
    <property type="entry name" value="FADPNR"/>
</dbReference>
<dbReference type="PIRSF" id="PIRSF000350">
    <property type="entry name" value="Mercury_reductase_MerA"/>
    <property type="match status" value="1"/>
</dbReference>
<dbReference type="Gene3D" id="3.30.390.30">
    <property type="match status" value="1"/>
</dbReference>
<dbReference type="AlphaFoldDB" id="A0AAF0BX30"/>
<dbReference type="Proteomes" id="UP001216390">
    <property type="component" value="Chromosome"/>
</dbReference>
<evidence type="ECO:0000256" key="7">
    <source>
        <dbReference type="ARBA" id="ARBA00022827"/>
    </source>
</evidence>
<organism evidence="19 20">
    <name type="scientific">Iamia majanohamensis</name>
    <dbReference type="NCBI Taxonomy" id="467976"/>
    <lineage>
        <taxon>Bacteria</taxon>
        <taxon>Bacillati</taxon>
        <taxon>Actinomycetota</taxon>
        <taxon>Acidimicrobiia</taxon>
        <taxon>Acidimicrobiales</taxon>
        <taxon>Iamiaceae</taxon>
        <taxon>Iamia</taxon>
    </lineage>
</organism>
<dbReference type="RefSeq" id="WP_272738061.1">
    <property type="nucleotide sequence ID" value="NZ_CP116942.1"/>
</dbReference>
<evidence type="ECO:0000256" key="4">
    <source>
        <dbReference type="ARBA" id="ARBA00016961"/>
    </source>
</evidence>
<dbReference type="InterPro" id="IPR016156">
    <property type="entry name" value="FAD/NAD-linked_Rdtase_dimer_sf"/>
</dbReference>
<comment type="cofactor">
    <cofactor evidence="14 16">
        <name>FAD</name>
        <dbReference type="ChEBI" id="CHEBI:57692"/>
    </cofactor>
    <text evidence="14 16">Binds 1 FAD per subunit.</text>
</comment>
<dbReference type="InterPro" id="IPR004099">
    <property type="entry name" value="Pyr_nucl-diS_OxRdtase_dimer"/>
</dbReference>
<dbReference type="GO" id="GO:0005737">
    <property type="term" value="C:cytoplasm"/>
    <property type="evidence" value="ECO:0007669"/>
    <property type="project" value="UniProtKB-SubCell"/>
</dbReference>
<evidence type="ECO:0000256" key="2">
    <source>
        <dbReference type="ARBA" id="ARBA00007532"/>
    </source>
</evidence>
<evidence type="ECO:0000256" key="16">
    <source>
        <dbReference type="RuleBase" id="RU003692"/>
    </source>
</evidence>
<dbReference type="InterPro" id="IPR001100">
    <property type="entry name" value="Pyr_nuc-diS_OxRdtase"/>
</dbReference>
<evidence type="ECO:0000256" key="13">
    <source>
        <dbReference type="PIRSR" id="PIRSR000350-2"/>
    </source>
</evidence>
<dbReference type="KEGG" id="ima:PO878_07365"/>
<evidence type="ECO:0000256" key="6">
    <source>
        <dbReference type="ARBA" id="ARBA00022630"/>
    </source>
</evidence>
<comment type="miscellaneous">
    <text evidence="16">The active site is a redox-active disulfide bond.</text>
</comment>
<proteinExistence type="inferred from homology"/>
<dbReference type="InterPro" id="IPR012999">
    <property type="entry name" value="Pyr_OxRdtase_I_AS"/>
</dbReference>
<evidence type="ECO:0000256" key="14">
    <source>
        <dbReference type="PIRSR" id="PIRSR000350-3"/>
    </source>
</evidence>
<comment type="catalytic activity">
    <reaction evidence="12 16">
        <text>N(6)-[(R)-dihydrolipoyl]-L-lysyl-[protein] + NAD(+) = N(6)-[(R)-lipoyl]-L-lysyl-[protein] + NADH + H(+)</text>
        <dbReference type="Rhea" id="RHEA:15045"/>
        <dbReference type="Rhea" id="RHEA-COMP:10474"/>
        <dbReference type="Rhea" id="RHEA-COMP:10475"/>
        <dbReference type="ChEBI" id="CHEBI:15378"/>
        <dbReference type="ChEBI" id="CHEBI:57540"/>
        <dbReference type="ChEBI" id="CHEBI:57945"/>
        <dbReference type="ChEBI" id="CHEBI:83099"/>
        <dbReference type="ChEBI" id="CHEBI:83100"/>
        <dbReference type="EC" id="1.8.1.4"/>
    </reaction>
</comment>
<evidence type="ECO:0000313" key="19">
    <source>
        <dbReference type="EMBL" id="WCO68545.1"/>
    </source>
</evidence>
<feature type="binding site" evidence="14">
    <location>
        <position position="118"/>
    </location>
    <ligand>
        <name>FAD</name>
        <dbReference type="ChEBI" id="CHEBI:57692"/>
    </ligand>
</feature>
<feature type="active site" description="Proton acceptor" evidence="13">
    <location>
        <position position="448"/>
    </location>
</feature>
<feature type="disulfide bond" description="Redox-active" evidence="15">
    <location>
        <begin position="45"/>
        <end position="50"/>
    </location>
</feature>
<dbReference type="GO" id="GO:0050660">
    <property type="term" value="F:flavin adenine dinucleotide binding"/>
    <property type="evidence" value="ECO:0007669"/>
    <property type="project" value="InterPro"/>
</dbReference>
<dbReference type="NCBIfam" id="TIGR01350">
    <property type="entry name" value="lipoamide_DH"/>
    <property type="match status" value="1"/>
</dbReference>
<evidence type="ECO:0000256" key="3">
    <source>
        <dbReference type="ARBA" id="ARBA00012608"/>
    </source>
</evidence>
<dbReference type="PANTHER" id="PTHR22912:SF217">
    <property type="entry name" value="DIHYDROLIPOYL DEHYDROGENASE"/>
    <property type="match status" value="1"/>
</dbReference>
<keyword evidence="8 16" id="KW-0560">Oxidoreductase</keyword>
<feature type="binding site" evidence="14">
    <location>
        <position position="311"/>
    </location>
    <ligand>
        <name>FAD</name>
        <dbReference type="ChEBI" id="CHEBI:57692"/>
    </ligand>
</feature>
<evidence type="ECO:0000313" key="20">
    <source>
        <dbReference type="Proteomes" id="UP001216390"/>
    </source>
</evidence>
<keyword evidence="11 16" id="KW-0676">Redox-active center</keyword>
<evidence type="ECO:0000256" key="15">
    <source>
        <dbReference type="PIRSR" id="PIRSR000350-4"/>
    </source>
</evidence>
<dbReference type="EC" id="1.8.1.4" evidence="3 16"/>
<dbReference type="Pfam" id="PF02852">
    <property type="entry name" value="Pyr_redox_dim"/>
    <property type="match status" value="1"/>
</dbReference>
<keyword evidence="20" id="KW-1185">Reference proteome</keyword>
<dbReference type="InterPro" id="IPR006258">
    <property type="entry name" value="Lipoamide_DH"/>
</dbReference>
<evidence type="ECO:0000259" key="18">
    <source>
        <dbReference type="Pfam" id="PF07992"/>
    </source>
</evidence>
<dbReference type="InterPro" id="IPR023753">
    <property type="entry name" value="FAD/NAD-binding_dom"/>
</dbReference>
<evidence type="ECO:0000256" key="9">
    <source>
        <dbReference type="ARBA" id="ARBA00023027"/>
    </source>
</evidence>
<feature type="binding site" evidence="14">
    <location>
        <position position="206"/>
    </location>
    <ligand>
        <name>NAD(+)</name>
        <dbReference type="ChEBI" id="CHEBI:57540"/>
    </ligand>
</feature>
<keyword evidence="14" id="KW-0547">Nucleotide-binding</keyword>
<dbReference type="SUPFAM" id="SSF55424">
    <property type="entry name" value="FAD/NAD-linked reductases, dimerisation (C-terminal) domain"/>
    <property type="match status" value="1"/>
</dbReference>
<keyword evidence="7 14" id="KW-0274">FAD</keyword>
<comment type="similarity">
    <text evidence="2 16">Belongs to the class-I pyridine nucleotide-disulfide oxidoreductase family.</text>
</comment>
<sequence length="469" mass="48800">MVPTADTHDLVIIGGGPGGYAAALYGAAAGLDVGIIENRRLGGTCLNRGCIPAKELLQTAEVARTVADSGTFGIKAGGDVTLDFSASTDRMWGVVDQLVKGLGSLLKGRKVTVYEGTGTLGADRQVTVTDGDGETTTLQGDNVLLASGSVPRLLPGFDVSDRVLTSDEVFQLDHVPDRVVVVGGGAIGIEFASMFNDLGAEVTVLEALPAILPGVDADVVKLVHRALEKRGITIRTGVKVEGQDTGDAAITVTLEGGESVEADRVVVSVGRRPLSDSLGLDGSGVTTDDRGFVEVDEWCRTGADGVFATGDLIATPGLAHVAYAESILVIKQIMGEPAAPVEYSRVPWCVYCHPEVAFVGLTEEAAKAAGHDVVTSKHRWPGNGRAMILGETEGMVKVIAEKQDDGTGGQILGVHMAGPWVTEQLGQGYLAVNWEATVDEVAAFIQPHPSLSENFGETILSLTGRGLHG</sequence>
<keyword evidence="9 14" id="KW-0520">NAD</keyword>
<protein>
    <recommendedName>
        <fullName evidence="4 16">Dihydrolipoyl dehydrogenase</fullName>
        <ecNumber evidence="3 16">1.8.1.4</ecNumber>
    </recommendedName>
</protein>
<comment type="subcellular location">
    <subcellularLocation>
        <location evidence="1">Cytoplasm</location>
    </subcellularLocation>
</comment>
<dbReference type="InterPro" id="IPR050151">
    <property type="entry name" value="Class-I_Pyr_Nuc-Dis_Oxidored"/>
</dbReference>